<evidence type="ECO:0000256" key="5">
    <source>
        <dbReference type="SAM" id="MobiDB-lite"/>
    </source>
</evidence>
<organism evidence="8 9">
    <name type="scientific">Symbiodinium pilosum</name>
    <name type="common">Dinoflagellate</name>
    <dbReference type="NCBI Taxonomy" id="2952"/>
    <lineage>
        <taxon>Eukaryota</taxon>
        <taxon>Sar</taxon>
        <taxon>Alveolata</taxon>
        <taxon>Dinophyceae</taxon>
        <taxon>Suessiales</taxon>
        <taxon>Symbiodiniaceae</taxon>
        <taxon>Symbiodinium</taxon>
    </lineage>
</organism>
<feature type="transmembrane region" description="Helical" evidence="6">
    <location>
        <begin position="577"/>
        <end position="596"/>
    </location>
</feature>
<dbReference type="SUPFAM" id="SSF52402">
    <property type="entry name" value="Adenine nucleotide alpha hydrolases-like"/>
    <property type="match status" value="1"/>
</dbReference>
<feature type="region of interest" description="Disordered" evidence="5">
    <location>
        <begin position="719"/>
        <end position="750"/>
    </location>
</feature>
<dbReference type="Proteomes" id="UP000649617">
    <property type="component" value="Unassembled WGS sequence"/>
</dbReference>
<feature type="transmembrane region" description="Helical" evidence="6">
    <location>
        <begin position="549"/>
        <end position="570"/>
    </location>
</feature>
<keyword evidence="4" id="KW-0067">ATP-binding</keyword>
<evidence type="ECO:0000313" key="9">
    <source>
        <dbReference type="Proteomes" id="UP000649617"/>
    </source>
</evidence>
<keyword evidence="3" id="KW-0547">Nucleotide-binding</keyword>
<keyword evidence="6" id="KW-0812">Transmembrane</keyword>
<dbReference type="GO" id="GO:0016879">
    <property type="term" value="F:ligase activity, forming carbon-nitrogen bonds"/>
    <property type="evidence" value="ECO:0007669"/>
    <property type="project" value="InterPro"/>
</dbReference>
<feature type="domain" description="tRNA(Ile)-lysidine/2-thiocytidine synthase N-terminal" evidence="7">
    <location>
        <begin position="5"/>
        <end position="172"/>
    </location>
</feature>
<dbReference type="InterPro" id="IPR014729">
    <property type="entry name" value="Rossmann-like_a/b/a_fold"/>
</dbReference>
<evidence type="ECO:0000256" key="6">
    <source>
        <dbReference type="SAM" id="Phobius"/>
    </source>
</evidence>
<gene>
    <name evidence="8" type="primary">tilS</name>
    <name evidence="8" type="ORF">SPIL2461_LOCUS18137</name>
</gene>
<dbReference type="AlphaFoldDB" id="A0A812W3Y4"/>
<feature type="transmembrane region" description="Helical" evidence="6">
    <location>
        <begin position="642"/>
        <end position="661"/>
    </location>
</feature>
<evidence type="ECO:0000259" key="7">
    <source>
        <dbReference type="Pfam" id="PF01171"/>
    </source>
</evidence>
<dbReference type="OrthoDB" id="434144at2759"/>
<dbReference type="PANTHER" id="PTHR43033">
    <property type="entry name" value="TRNA(ILE)-LYSIDINE SYNTHASE-RELATED"/>
    <property type="match status" value="1"/>
</dbReference>
<sequence length="750" mass="84433">MVTCCLLWLLQRRLPPEQKFKWCALHLCHPNRADARDEEGWVHWACSKLGVEVLTYRLQIRRPHGILKTGISRERYEEKSKQIRFRMYSRCLAHLGVSADMGAALVAHHEDDADENRLAELGKGNIIHIDGMLPTSVTQGVTVIRPLLRLRKRELIAFAYQADLCYMQDSTPKWSRRGWIRYVLDELKAEEEESFDELQTLLSRAGVASATLGETIDASLEKWKECDIRCGVIDVPEVMFTTGDIKKGQQQVVHHFNAHRVPVVVFRLPALFQLADEFRQKVTQLMEDFRGIAAIWNKAIEKQSGAPRDSAGAMQALEDFADEAPGGCPLQVIRVCEGPFEMGPFVLGRALCVALNAVPEVDRLLGGQLVARKALKHVWDCVARARREHHWGTFHKMCPFLYVRESSSLVLCDAEECGPEFSDVFMVLIVLFMLLSFHMHKFDYVPGKPWDTLPDPLEIPAAHLTVLVHFYVCAAASFLLSLMLMFCLRTRPHHWMVDEDEDGNDNGAYFSETLHFRFFYLSTVGYGVAAAATQVYPGDRNWAMVTGKVFIILAWTCLLAVSCGAAHALCPEKMLTAPLWLCAAVVVLASLVELVVPGDRHFQGFMYCLAAAALICAIAWVVVHNHYKPKRGYREPPNCFAVFRFCWFVLAAVSFIIVAIMEPGCGYGGYQTCYANCGGPGMHFWISLIPLMFFYIALVWMQGFNPFPMELPPLPCCQASQTEEEEPEKSTEPAASQVPPSIPDEESHPA</sequence>
<keyword evidence="1" id="KW-0436">Ligase</keyword>
<dbReference type="Gene3D" id="3.40.50.620">
    <property type="entry name" value="HUPs"/>
    <property type="match status" value="1"/>
</dbReference>
<evidence type="ECO:0000256" key="2">
    <source>
        <dbReference type="ARBA" id="ARBA00022694"/>
    </source>
</evidence>
<evidence type="ECO:0000256" key="4">
    <source>
        <dbReference type="ARBA" id="ARBA00022840"/>
    </source>
</evidence>
<keyword evidence="6" id="KW-0472">Membrane</keyword>
<feature type="transmembrane region" description="Helical" evidence="6">
    <location>
        <begin position="518"/>
        <end position="537"/>
    </location>
</feature>
<evidence type="ECO:0000256" key="3">
    <source>
        <dbReference type="ARBA" id="ARBA00022741"/>
    </source>
</evidence>
<feature type="transmembrane region" description="Helical" evidence="6">
    <location>
        <begin position="681"/>
        <end position="701"/>
    </location>
</feature>
<dbReference type="GO" id="GO:0008033">
    <property type="term" value="P:tRNA processing"/>
    <property type="evidence" value="ECO:0007669"/>
    <property type="project" value="UniProtKB-KW"/>
</dbReference>
<reference evidence="8" key="1">
    <citation type="submission" date="2021-02" db="EMBL/GenBank/DDBJ databases">
        <authorList>
            <person name="Dougan E. K."/>
            <person name="Rhodes N."/>
            <person name="Thang M."/>
            <person name="Chan C."/>
        </authorList>
    </citation>
    <scope>NUCLEOTIDE SEQUENCE</scope>
</reference>
<evidence type="ECO:0000256" key="1">
    <source>
        <dbReference type="ARBA" id="ARBA00022598"/>
    </source>
</evidence>
<keyword evidence="9" id="KW-1185">Reference proteome</keyword>
<evidence type="ECO:0000313" key="8">
    <source>
        <dbReference type="EMBL" id="CAE7664456.1"/>
    </source>
</evidence>
<proteinExistence type="predicted"/>
<keyword evidence="2" id="KW-0819">tRNA processing</keyword>
<dbReference type="InterPro" id="IPR011063">
    <property type="entry name" value="TilS/TtcA_N"/>
</dbReference>
<dbReference type="PANTHER" id="PTHR43033:SF3">
    <property type="entry name" value="TRNA(ILE)-LYSIDINE SYNTHETASE"/>
    <property type="match status" value="1"/>
</dbReference>
<name>A0A812W3Y4_SYMPI</name>
<keyword evidence="6" id="KW-1133">Transmembrane helix</keyword>
<dbReference type="EMBL" id="CAJNIZ010043626">
    <property type="protein sequence ID" value="CAE7664456.1"/>
    <property type="molecule type" value="Genomic_DNA"/>
</dbReference>
<protein>
    <submittedName>
        <fullName evidence="8">TilS protein</fullName>
    </submittedName>
</protein>
<dbReference type="Pfam" id="PF01171">
    <property type="entry name" value="ATP_bind_3"/>
    <property type="match status" value="1"/>
</dbReference>
<dbReference type="InterPro" id="IPR012094">
    <property type="entry name" value="tRNA_Ile_lys_synt"/>
</dbReference>
<comment type="caution">
    <text evidence="8">The sequence shown here is derived from an EMBL/GenBank/DDBJ whole genome shotgun (WGS) entry which is preliminary data.</text>
</comment>
<feature type="transmembrane region" description="Helical" evidence="6">
    <location>
        <begin position="602"/>
        <end position="622"/>
    </location>
</feature>
<accession>A0A812W3Y4</accession>
<dbReference type="GO" id="GO:0005524">
    <property type="term" value="F:ATP binding"/>
    <property type="evidence" value="ECO:0007669"/>
    <property type="project" value="UniProtKB-KW"/>
</dbReference>
<feature type="transmembrane region" description="Helical" evidence="6">
    <location>
        <begin position="462"/>
        <end position="486"/>
    </location>
</feature>